<dbReference type="Pfam" id="PF10659">
    <property type="entry name" value="Trypan_glycop_C"/>
    <property type="match status" value="1"/>
</dbReference>
<evidence type="ECO:0000256" key="6">
    <source>
        <dbReference type="ARBA" id="ARBA00023136"/>
    </source>
</evidence>
<protein>
    <submittedName>
        <fullName evidence="12">Variant surface glycoprotein 1125.2109</fullName>
    </submittedName>
</protein>
<accession>A0A1J0R7Z2</accession>
<dbReference type="VEuPathDB" id="TriTrypDB:Tb1125.11.18770"/>
<comment type="function">
    <text evidence="1">VSG forms a coat on the surface of the parasite. The trypanosome evades the immune response of the host by expressing a series of antigenically distinct VSGs from an estimated 1000 VSG genes.</text>
</comment>
<feature type="coiled-coil region" evidence="9">
    <location>
        <begin position="215"/>
        <end position="249"/>
    </location>
</feature>
<dbReference type="InterPro" id="IPR019609">
    <property type="entry name" value="Variant_surf_glycoprt_trypan_C"/>
</dbReference>
<keyword evidence="4" id="KW-0336">GPI-anchor</keyword>
<evidence type="ECO:0000256" key="7">
    <source>
        <dbReference type="ARBA" id="ARBA00023180"/>
    </source>
</evidence>
<evidence type="ECO:0000256" key="8">
    <source>
        <dbReference type="ARBA" id="ARBA00023288"/>
    </source>
</evidence>
<evidence type="ECO:0000256" key="1">
    <source>
        <dbReference type="ARBA" id="ARBA00002523"/>
    </source>
</evidence>
<dbReference type="GO" id="GO:0098552">
    <property type="term" value="C:side of membrane"/>
    <property type="evidence" value="ECO:0007669"/>
    <property type="project" value="UniProtKB-KW"/>
</dbReference>
<evidence type="ECO:0000259" key="10">
    <source>
        <dbReference type="Pfam" id="PF10659"/>
    </source>
</evidence>
<sequence length="415" mass="44520">MHTLTTVQKKWAAQQLQPILERVEQINRLQKQEYPHTKFAVLKTAQTTIKEAIYGKQANGDEDITASKLYGGNANKPTTVQAACGGQGANHNAGTIIGTILCLCAKAASGVAGSCVSQQIYTAEWNPNTPNDQAVWTELEKYCPHRLNKEFTAQELKEHLLAIRTAIHSDGTATYLGAYLQTNCDGSAGSGICVSYRGAVATPANLDKVPWIDKLETLAHELSAAEKAVSEAEKLNEKLEAEKAKALLLFAGAQKVVETPNPVAGRHQTPEQQKPPGLICGAHNKSKTACLGAKCKWGGQKDDDGPCIVDENKVAEQATQARAGNGSAGTAAAGCARHGTDKKACEKGKTGDKQNCEFRKGKDGEDGKDTGKCRDSSILVNKKITLIAAVFVSLVIFYHNKDFYSIMEIFSSFGI</sequence>
<feature type="domain" description="Trypanosome variant surface glycoprotein B-type N-terminal" evidence="11">
    <location>
        <begin position="6"/>
        <end position="240"/>
    </location>
</feature>
<evidence type="ECO:0000256" key="5">
    <source>
        <dbReference type="ARBA" id="ARBA00022729"/>
    </source>
</evidence>
<organism evidence="12">
    <name type="scientific">Trypanosoma brucei</name>
    <dbReference type="NCBI Taxonomy" id="5691"/>
    <lineage>
        <taxon>Eukaryota</taxon>
        <taxon>Discoba</taxon>
        <taxon>Euglenozoa</taxon>
        <taxon>Kinetoplastea</taxon>
        <taxon>Metakinetoplastina</taxon>
        <taxon>Trypanosomatida</taxon>
        <taxon>Trypanosomatidae</taxon>
        <taxon>Trypanosoma</taxon>
    </lineage>
</organism>
<dbReference type="Pfam" id="PF13206">
    <property type="entry name" value="VSG_B"/>
    <property type="match status" value="1"/>
</dbReference>
<dbReference type="GO" id="GO:0005886">
    <property type="term" value="C:plasma membrane"/>
    <property type="evidence" value="ECO:0007669"/>
    <property type="project" value="UniProtKB-SubCell"/>
</dbReference>
<dbReference type="VEuPathDB" id="TriTrypDB:Tb427_000423600"/>
<dbReference type="EMBL" id="KX700027">
    <property type="protein sequence ID" value="APD73983.1"/>
    <property type="molecule type" value="Genomic_DNA"/>
</dbReference>
<keyword evidence="8" id="KW-0449">Lipoprotein</keyword>
<proteinExistence type="predicted"/>
<evidence type="ECO:0000256" key="2">
    <source>
        <dbReference type="ARBA" id="ARBA00004609"/>
    </source>
</evidence>
<evidence type="ECO:0000313" key="12">
    <source>
        <dbReference type="EMBL" id="APD73983.1"/>
    </source>
</evidence>
<reference evidence="12" key="1">
    <citation type="submission" date="2016-08" db="EMBL/GenBank/DDBJ databases">
        <title>VSG repertoire of Trypanosoma brucei EATRO 1125.</title>
        <authorList>
            <person name="Cross G.A."/>
        </authorList>
    </citation>
    <scope>NUCLEOTIDE SEQUENCE</scope>
    <source>
        <strain evidence="12">EATRO 1125</strain>
    </source>
</reference>
<keyword evidence="5" id="KW-0732">Signal</keyword>
<name>A0A1J0R7Z2_9TRYP</name>
<comment type="subcellular location">
    <subcellularLocation>
        <location evidence="2">Cell membrane</location>
        <topology evidence="2">Lipid-anchor</topology>
        <topology evidence="2">GPI-anchor</topology>
    </subcellularLocation>
</comment>
<evidence type="ECO:0000256" key="4">
    <source>
        <dbReference type="ARBA" id="ARBA00022622"/>
    </source>
</evidence>
<keyword evidence="3" id="KW-1003">Cell membrane</keyword>
<keyword evidence="7" id="KW-0325">Glycoprotein</keyword>
<evidence type="ECO:0000259" key="11">
    <source>
        <dbReference type="Pfam" id="PF13206"/>
    </source>
</evidence>
<keyword evidence="6" id="KW-0472">Membrane</keyword>
<feature type="domain" description="Trypanosome variant surface glycoprotein C-terminal" evidence="10">
    <location>
        <begin position="280"/>
        <end position="395"/>
    </location>
</feature>
<dbReference type="InterPro" id="IPR025932">
    <property type="entry name" value="Trypano_VSG_B_N_dom"/>
</dbReference>
<dbReference type="VEuPathDB" id="TriTrypDB:Tb927.1.5330"/>
<evidence type="ECO:0000256" key="3">
    <source>
        <dbReference type="ARBA" id="ARBA00022475"/>
    </source>
</evidence>
<dbReference type="AlphaFoldDB" id="A0A1J0R7Z2"/>
<evidence type="ECO:0000256" key="9">
    <source>
        <dbReference type="SAM" id="Coils"/>
    </source>
</evidence>
<keyword evidence="9" id="KW-0175">Coiled coil</keyword>